<dbReference type="SUPFAM" id="SSF55608">
    <property type="entry name" value="Homing endonucleases"/>
    <property type="match status" value="1"/>
</dbReference>
<evidence type="ECO:0000313" key="9">
    <source>
        <dbReference type="Proteomes" id="UP001454489"/>
    </source>
</evidence>
<dbReference type="RefSeq" id="WP_177962947.1">
    <property type="nucleotide sequence ID" value="NZ_JBBMEX010000010.1"/>
</dbReference>
<evidence type="ECO:0000256" key="3">
    <source>
        <dbReference type="ARBA" id="ARBA00023306"/>
    </source>
</evidence>
<evidence type="ECO:0000313" key="8">
    <source>
        <dbReference type="EMBL" id="MEQ2558257.1"/>
    </source>
</evidence>
<dbReference type="PANTHER" id="PTHR37307:SF1">
    <property type="entry name" value="CELL DIVISION PROTEIN WHIA-RELATED"/>
    <property type="match status" value="1"/>
</dbReference>
<gene>
    <name evidence="4 8" type="primary">whiA</name>
    <name evidence="8" type="ORF">WMO43_10310</name>
</gene>
<keyword evidence="3 4" id="KW-0131">Cell cycle</keyword>
<feature type="domain" description="Sporulation regulator WhiA C-terminal" evidence="5">
    <location>
        <begin position="197"/>
        <end position="280"/>
    </location>
</feature>
<keyword evidence="2 4" id="KW-0238">DNA-binding</keyword>
<dbReference type="InterPro" id="IPR018478">
    <property type="entry name" value="Sporu_reg_WhiA_N_dom"/>
</dbReference>
<reference evidence="8 9" key="1">
    <citation type="submission" date="2024-03" db="EMBL/GenBank/DDBJ databases">
        <title>Human intestinal bacterial collection.</title>
        <authorList>
            <person name="Pauvert C."/>
            <person name="Hitch T.C.A."/>
            <person name="Clavel T."/>
        </authorList>
    </citation>
    <scope>NUCLEOTIDE SEQUENCE [LARGE SCALE GENOMIC DNA]</scope>
    <source>
        <strain evidence="8 9">CLA-AA-H185</strain>
    </source>
</reference>
<dbReference type="PANTHER" id="PTHR37307">
    <property type="entry name" value="CELL DIVISION PROTEIN WHIA-RELATED"/>
    <property type="match status" value="1"/>
</dbReference>
<keyword evidence="9" id="KW-1185">Reference proteome</keyword>
<comment type="function">
    <text evidence="4">Involved in cell division and chromosome segregation.</text>
</comment>
<feature type="domain" description="WhiA LAGLIDADG-like" evidence="7">
    <location>
        <begin position="103"/>
        <end position="194"/>
    </location>
</feature>
<keyword evidence="1 4" id="KW-0132">Cell division</keyword>
<evidence type="ECO:0000256" key="4">
    <source>
        <dbReference type="HAMAP-Rule" id="MF_01420"/>
    </source>
</evidence>
<dbReference type="InterPro" id="IPR003802">
    <property type="entry name" value="Sporulation_regulator_WhiA"/>
</dbReference>
<dbReference type="Gene3D" id="3.10.28.10">
    <property type="entry name" value="Homing endonucleases"/>
    <property type="match status" value="1"/>
</dbReference>
<dbReference type="Pfam" id="PF14527">
    <property type="entry name" value="LAGLIDADG_WhiA"/>
    <property type="match status" value="1"/>
</dbReference>
<dbReference type="InterPro" id="IPR027434">
    <property type="entry name" value="Homing_endonucl"/>
</dbReference>
<dbReference type="InterPro" id="IPR039518">
    <property type="entry name" value="WhiA_LAGLIDADG_dom"/>
</dbReference>
<organism evidence="8 9">
    <name type="scientific">Maccoyibacter intestinihominis</name>
    <dbReference type="NCBI Taxonomy" id="3133499"/>
    <lineage>
        <taxon>Bacteria</taxon>
        <taxon>Bacillati</taxon>
        <taxon>Bacillota</taxon>
        <taxon>Clostridia</taxon>
        <taxon>Lachnospirales</taxon>
        <taxon>Lachnospiraceae</taxon>
        <taxon>Maccoyibacter</taxon>
    </lineage>
</organism>
<evidence type="ECO:0000256" key="2">
    <source>
        <dbReference type="ARBA" id="ARBA00023125"/>
    </source>
</evidence>
<dbReference type="Pfam" id="PF02650">
    <property type="entry name" value="HTH_WhiA"/>
    <property type="match status" value="1"/>
</dbReference>
<evidence type="ECO:0000259" key="7">
    <source>
        <dbReference type="Pfam" id="PF14527"/>
    </source>
</evidence>
<protein>
    <recommendedName>
        <fullName evidence="4">Probable cell division protein WhiA</fullName>
    </recommendedName>
</protein>
<proteinExistence type="inferred from homology"/>
<dbReference type="Pfam" id="PF10298">
    <property type="entry name" value="WhiA_N"/>
    <property type="match status" value="1"/>
</dbReference>
<dbReference type="InterPro" id="IPR023054">
    <property type="entry name" value="Sporulation_regulator_WhiA_C"/>
</dbReference>
<sequence>MSFSGEVKKELTEHVSKSRHCQLAELAAFLNFSGIKAGMGEHRFLSFESENEELVRKYFTLVRKTYNIKVCITNVEEEQITGNLFHEDLTVKSRYLQNSCCKRAFIRGAFLTSGSMSDPEKAYHFEIVCDSEQKAVQLQEMINSFGMDAKTVQRKKNYVVYLKEGEQISDMLNIMEAPISMMKFENIRILKEMRNSVNRQVNCETANIHKTVSAAVRQLEDIRYLQKTVGLEHLPVQLREIAYVRLEYPDATLKELGTYLEPPVGKSGVNHRLRKIEAMAEDLRMAGK</sequence>
<evidence type="ECO:0000256" key="1">
    <source>
        <dbReference type="ARBA" id="ARBA00022618"/>
    </source>
</evidence>
<dbReference type="Proteomes" id="UP001454489">
    <property type="component" value="Unassembled WGS sequence"/>
</dbReference>
<comment type="caution">
    <text evidence="8">The sequence shown here is derived from an EMBL/GenBank/DDBJ whole genome shotgun (WGS) entry which is preliminary data.</text>
</comment>
<accession>A0ABV1HFY4</accession>
<comment type="similarity">
    <text evidence="4">Belongs to the WhiA family.</text>
</comment>
<dbReference type="NCBIfam" id="TIGR00647">
    <property type="entry name" value="DNA_bind_WhiA"/>
    <property type="match status" value="1"/>
</dbReference>
<evidence type="ECO:0000259" key="6">
    <source>
        <dbReference type="Pfam" id="PF10298"/>
    </source>
</evidence>
<evidence type="ECO:0000259" key="5">
    <source>
        <dbReference type="Pfam" id="PF02650"/>
    </source>
</evidence>
<dbReference type="HAMAP" id="MF_01420">
    <property type="entry name" value="HTH_type_WhiA"/>
    <property type="match status" value="1"/>
</dbReference>
<feature type="domain" description="Sporulation transcription regulator WhiA N-terminal" evidence="6">
    <location>
        <begin position="19"/>
        <end position="83"/>
    </location>
</feature>
<dbReference type="GO" id="GO:0003677">
    <property type="term" value="F:DNA binding"/>
    <property type="evidence" value="ECO:0007669"/>
    <property type="project" value="UniProtKB-KW"/>
</dbReference>
<dbReference type="EMBL" id="JBBMEX010000010">
    <property type="protein sequence ID" value="MEQ2558257.1"/>
    <property type="molecule type" value="Genomic_DNA"/>
</dbReference>
<name>A0ABV1HFY4_9FIRM</name>